<evidence type="ECO:0000313" key="2">
    <source>
        <dbReference type="EMBL" id="MFC6034523.1"/>
    </source>
</evidence>
<reference evidence="2 3" key="1">
    <citation type="submission" date="2024-09" db="EMBL/GenBank/DDBJ databases">
        <authorList>
            <person name="Zhang Z.-H."/>
        </authorList>
    </citation>
    <scope>NUCLEOTIDE SEQUENCE [LARGE SCALE GENOMIC DNA]</scope>
    <source>
        <strain evidence="2 3">HHTR114</strain>
    </source>
</reference>
<dbReference type="PANTHER" id="PTHR11803:SF44">
    <property type="entry name" value="RUTC FAMILY PROTEIN YJGH"/>
    <property type="match status" value="1"/>
</dbReference>
<dbReference type="InterPro" id="IPR006175">
    <property type="entry name" value="YjgF/YER057c/UK114"/>
</dbReference>
<evidence type="ECO:0000256" key="1">
    <source>
        <dbReference type="SAM" id="SignalP"/>
    </source>
</evidence>
<sequence length="157" mass="17016">MIHYFASILLAGAAAAAPVKEAVVPEGFEEIVELYHYNPAVKVGNQLYLAGVMASVPDYDITTGGEVDKEAMSTAFRAAFEEAGAVLKEAGASWDDVVDITTFHTDIDAQIYPFADVKDEFIKAPYPAWTAIDVDRLFSPEAITEIKIIAVMPDKAE</sequence>
<organism evidence="2 3">
    <name type="scientific">Hyphococcus aureus</name>
    <dbReference type="NCBI Taxonomy" id="2666033"/>
    <lineage>
        <taxon>Bacteria</taxon>
        <taxon>Pseudomonadati</taxon>
        <taxon>Pseudomonadota</taxon>
        <taxon>Alphaproteobacteria</taxon>
        <taxon>Parvularculales</taxon>
        <taxon>Parvularculaceae</taxon>
        <taxon>Hyphococcus</taxon>
    </lineage>
</organism>
<dbReference type="PANTHER" id="PTHR11803">
    <property type="entry name" value="2-IMINOBUTANOATE/2-IMINOPROPANOATE DEAMINASE RIDA"/>
    <property type="match status" value="1"/>
</dbReference>
<dbReference type="SUPFAM" id="SSF55298">
    <property type="entry name" value="YjgF-like"/>
    <property type="match status" value="1"/>
</dbReference>
<keyword evidence="3" id="KW-1185">Reference proteome</keyword>
<gene>
    <name evidence="2" type="ORF">ACFMB1_03145</name>
</gene>
<dbReference type="Proteomes" id="UP001596116">
    <property type="component" value="Unassembled WGS sequence"/>
</dbReference>
<proteinExistence type="predicted"/>
<dbReference type="CDD" id="cd02198">
    <property type="entry name" value="YjgH_like"/>
    <property type="match status" value="1"/>
</dbReference>
<accession>A0ABW1KV09</accession>
<dbReference type="EMBL" id="JBHPON010000001">
    <property type="protein sequence ID" value="MFC6034523.1"/>
    <property type="molecule type" value="Genomic_DNA"/>
</dbReference>
<keyword evidence="1" id="KW-0732">Signal</keyword>
<dbReference type="InterPro" id="IPR035959">
    <property type="entry name" value="RutC-like_sf"/>
</dbReference>
<dbReference type="RefSeq" id="WP_379880152.1">
    <property type="nucleotide sequence ID" value="NZ_JBHPON010000001.1"/>
</dbReference>
<dbReference type="InterPro" id="IPR038743">
    <property type="entry name" value="YjgH-like"/>
</dbReference>
<dbReference type="Gene3D" id="3.30.1330.40">
    <property type="entry name" value="RutC-like"/>
    <property type="match status" value="1"/>
</dbReference>
<feature type="signal peptide" evidence="1">
    <location>
        <begin position="1"/>
        <end position="16"/>
    </location>
</feature>
<name>A0ABW1KV09_9PROT</name>
<dbReference type="Pfam" id="PF01042">
    <property type="entry name" value="Ribonuc_L-PSP"/>
    <property type="match status" value="1"/>
</dbReference>
<protein>
    <submittedName>
        <fullName evidence="2">RidA family protein</fullName>
    </submittedName>
</protein>
<feature type="chain" id="PRO_5045063442" evidence="1">
    <location>
        <begin position="17"/>
        <end position="157"/>
    </location>
</feature>
<evidence type="ECO:0000313" key="3">
    <source>
        <dbReference type="Proteomes" id="UP001596116"/>
    </source>
</evidence>
<comment type="caution">
    <text evidence="2">The sequence shown here is derived from an EMBL/GenBank/DDBJ whole genome shotgun (WGS) entry which is preliminary data.</text>
</comment>